<keyword evidence="3" id="KW-0677">Repeat</keyword>
<keyword evidence="5 6" id="KW-0472">Membrane</keyword>
<dbReference type="PANTHER" id="PTHR10582:SF2">
    <property type="entry name" value="INACTIVE"/>
    <property type="match status" value="1"/>
</dbReference>
<dbReference type="Gene3D" id="1.10.287.70">
    <property type="match status" value="1"/>
</dbReference>
<feature type="transmembrane region" description="Helical" evidence="6">
    <location>
        <begin position="194"/>
        <end position="215"/>
    </location>
</feature>
<proteinExistence type="predicted"/>
<evidence type="ECO:0000256" key="6">
    <source>
        <dbReference type="SAM" id="Phobius"/>
    </source>
</evidence>
<evidence type="ECO:0000256" key="2">
    <source>
        <dbReference type="ARBA" id="ARBA00022692"/>
    </source>
</evidence>
<feature type="transmembrane region" description="Helical" evidence="6">
    <location>
        <begin position="58"/>
        <end position="77"/>
    </location>
</feature>
<evidence type="ECO:0000256" key="3">
    <source>
        <dbReference type="ARBA" id="ARBA00022737"/>
    </source>
</evidence>
<name>A0AAV2YF15_9STRA</name>
<evidence type="ECO:0000313" key="9">
    <source>
        <dbReference type="Proteomes" id="UP001146120"/>
    </source>
</evidence>
<dbReference type="GO" id="GO:0005216">
    <property type="term" value="F:monoatomic ion channel activity"/>
    <property type="evidence" value="ECO:0007669"/>
    <property type="project" value="InterPro"/>
</dbReference>
<keyword evidence="9" id="KW-1185">Reference proteome</keyword>
<dbReference type="GO" id="GO:0098703">
    <property type="term" value="P:calcium ion import across plasma membrane"/>
    <property type="evidence" value="ECO:0007669"/>
    <property type="project" value="TreeGrafter"/>
</dbReference>
<evidence type="ECO:0000256" key="1">
    <source>
        <dbReference type="ARBA" id="ARBA00004141"/>
    </source>
</evidence>
<accession>A0AAV2YF15</accession>
<gene>
    <name evidence="8" type="ORF">N0F65_012453</name>
</gene>
<evidence type="ECO:0000313" key="8">
    <source>
        <dbReference type="EMBL" id="DAZ92776.1"/>
    </source>
</evidence>
<feature type="transmembrane region" description="Helical" evidence="6">
    <location>
        <begin position="20"/>
        <end position="46"/>
    </location>
</feature>
<dbReference type="InterPro" id="IPR024862">
    <property type="entry name" value="TRPV"/>
</dbReference>
<dbReference type="EMBL" id="DAKRPA010000385">
    <property type="protein sequence ID" value="DAZ92776.1"/>
    <property type="molecule type" value="Genomic_DNA"/>
</dbReference>
<organism evidence="8 9">
    <name type="scientific">Lagenidium giganteum</name>
    <dbReference type="NCBI Taxonomy" id="4803"/>
    <lineage>
        <taxon>Eukaryota</taxon>
        <taxon>Sar</taxon>
        <taxon>Stramenopiles</taxon>
        <taxon>Oomycota</taxon>
        <taxon>Peronosporomycetes</taxon>
        <taxon>Pythiales</taxon>
        <taxon>Pythiaceae</taxon>
    </lineage>
</organism>
<sequence length="464" mass="51846">MFKIESTLFLSLLVSTYMSFILPTASMLAKCMHVVSILGCTVFLLLEGIDWSQRRSSYFHDVTNWINLVAYTAVLGLDVCALSEANPQNTAMVKAVIIVVLCGCGVEYLRIFSLTSLLIAMMFKMIEDVVKFLALYTVFQVAFSAAFFLMFQDEDSRYNNYGQSFLATFLMLFGDLDSDLFLQLSGAKAVVGNGLVLLYLVGAMVMLLNLLIAMMSTSYEQVADSARTARSLARAELVLRMENLLPQSIRESKYDALLETEDRRVAHWRQCQQERTAAKRSEPGADSDAIEFALPVEESDKTGPSALLVGADISEKKTAVNRVPVSTSNMQNASAAAGKPSRWSVVDTYATLDDFEQNEVVEGTASVEDELSRVHEQQLLLQQQHREHAEITKTALHHLDERIDQQYRQLERVLATQCERLEQRIDSKIDGVLAKQALLLERLDALTNVPMDRPAGHKRSTKGQ</sequence>
<dbReference type="AlphaFoldDB" id="A0AAV2YF15"/>
<evidence type="ECO:0000256" key="4">
    <source>
        <dbReference type="ARBA" id="ARBA00022989"/>
    </source>
</evidence>
<reference evidence="8" key="1">
    <citation type="submission" date="2022-11" db="EMBL/GenBank/DDBJ databases">
        <authorList>
            <person name="Morgan W.R."/>
            <person name="Tartar A."/>
        </authorList>
    </citation>
    <scope>NUCLEOTIDE SEQUENCE</scope>
    <source>
        <strain evidence="8">ARSEF 373</strain>
    </source>
</reference>
<dbReference type="Pfam" id="PF00520">
    <property type="entry name" value="Ion_trans"/>
    <property type="match status" value="1"/>
</dbReference>
<keyword evidence="4 6" id="KW-1133">Transmembrane helix</keyword>
<dbReference type="Proteomes" id="UP001146120">
    <property type="component" value="Unassembled WGS sequence"/>
</dbReference>
<evidence type="ECO:0000259" key="7">
    <source>
        <dbReference type="Pfam" id="PF00520"/>
    </source>
</evidence>
<evidence type="ECO:0000256" key="5">
    <source>
        <dbReference type="ARBA" id="ARBA00023136"/>
    </source>
</evidence>
<feature type="domain" description="Ion transport" evidence="7">
    <location>
        <begin position="10"/>
        <end position="225"/>
    </location>
</feature>
<comment type="caution">
    <text evidence="8">The sequence shown here is derived from an EMBL/GenBank/DDBJ whole genome shotgun (WGS) entry which is preliminary data.</text>
</comment>
<dbReference type="InterPro" id="IPR005821">
    <property type="entry name" value="Ion_trans_dom"/>
</dbReference>
<feature type="transmembrane region" description="Helical" evidence="6">
    <location>
        <begin position="97"/>
        <end position="120"/>
    </location>
</feature>
<feature type="transmembrane region" description="Helical" evidence="6">
    <location>
        <begin position="132"/>
        <end position="151"/>
    </location>
</feature>
<protein>
    <recommendedName>
        <fullName evidence="7">Ion transport domain-containing protein</fullName>
    </recommendedName>
</protein>
<dbReference type="PANTHER" id="PTHR10582">
    <property type="entry name" value="TRANSIENT RECEPTOR POTENTIAL ION CHANNEL PROTEIN"/>
    <property type="match status" value="1"/>
</dbReference>
<dbReference type="GO" id="GO:0005886">
    <property type="term" value="C:plasma membrane"/>
    <property type="evidence" value="ECO:0007669"/>
    <property type="project" value="TreeGrafter"/>
</dbReference>
<reference evidence="8" key="2">
    <citation type="journal article" date="2023" name="Microbiol Resour">
        <title>Decontamination and Annotation of the Draft Genome Sequence of the Oomycete Lagenidium giganteum ARSEF 373.</title>
        <authorList>
            <person name="Morgan W.R."/>
            <person name="Tartar A."/>
        </authorList>
    </citation>
    <scope>NUCLEOTIDE SEQUENCE</scope>
    <source>
        <strain evidence="8">ARSEF 373</strain>
    </source>
</reference>
<keyword evidence="2 6" id="KW-0812">Transmembrane</keyword>
<comment type="subcellular location">
    <subcellularLocation>
        <location evidence="1">Membrane</location>
        <topology evidence="1">Multi-pass membrane protein</topology>
    </subcellularLocation>
</comment>